<keyword evidence="9" id="KW-1185">Reference proteome</keyword>
<evidence type="ECO:0000259" key="6">
    <source>
        <dbReference type="PROSITE" id="PS50111"/>
    </source>
</evidence>
<accession>A0ABS1CXF9</accession>
<evidence type="ECO:0000256" key="5">
    <source>
        <dbReference type="SAM" id="Phobius"/>
    </source>
</evidence>
<dbReference type="Proteomes" id="UP000697995">
    <property type="component" value="Unassembled WGS sequence"/>
</dbReference>
<proteinExistence type="inferred from homology"/>
<dbReference type="PROSITE" id="PS50885">
    <property type="entry name" value="HAMP"/>
    <property type="match status" value="1"/>
</dbReference>
<dbReference type="Pfam" id="PF00015">
    <property type="entry name" value="MCPsignal"/>
    <property type="match status" value="1"/>
</dbReference>
<dbReference type="SUPFAM" id="SSF141371">
    <property type="entry name" value="PilZ domain-like"/>
    <property type="match status" value="1"/>
</dbReference>
<feature type="transmembrane region" description="Helical" evidence="5">
    <location>
        <begin position="195"/>
        <end position="218"/>
    </location>
</feature>
<dbReference type="PRINTS" id="PR00260">
    <property type="entry name" value="CHEMTRNSDUCR"/>
</dbReference>
<keyword evidence="5" id="KW-0812">Transmembrane</keyword>
<protein>
    <recommendedName>
        <fullName evidence="10">Methyl-accepting chemotaxis protein</fullName>
    </recommendedName>
</protein>
<dbReference type="InterPro" id="IPR009875">
    <property type="entry name" value="PilZ_domain"/>
</dbReference>
<comment type="similarity">
    <text evidence="2">Belongs to the methyl-accepting chemotaxis (MCP) protein family.</text>
</comment>
<feature type="domain" description="HAMP" evidence="7">
    <location>
        <begin position="216"/>
        <end position="269"/>
    </location>
</feature>
<dbReference type="PANTHER" id="PTHR32089:SF112">
    <property type="entry name" value="LYSOZYME-LIKE PROTEIN-RELATED"/>
    <property type="match status" value="1"/>
</dbReference>
<dbReference type="SUPFAM" id="SSF158472">
    <property type="entry name" value="HAMP domain-like"/>
    <property type="match status" value="1"/>
</dbReference>
<feature type="region of interest" description="Disordered" evidence="4">
    <location>
        <begin position="274"/>
        <end position="294"/>
    </location>
</feature>
<keyword evidence="5" id="KW-1133">Transmembrane helix</keyword>
<dbReference type="SMART" id="SM00283">
    <property type="entry name" value="MA"/>
    <property type="match status" value="1"/>
</dbReference>
<dbReference type="PROSITE" id="PS50111">
    <property type="entry name" value="CHEMOTAXIS_TRANSDUC_2"/>
    <property type="match status" value="1"/>
</dbReference>
<evidence type="ECO:0000256" key="2">
    <source>
        <dbReference type="ARBA" id="ARBA00029447"/>
    </source>
</evidence>
<dbReference type="Gene3D" id="1.10.8.500">
    <property type="entry name" value="HAMP domain in histidine kinase"/>
    <property type="match status" value="1"/>
</dbReference>
<dbReference type="EMBL" id="NRSG01000083">
    <property type="protein sequence ID" value="MBK1659110.1"/>
    <property type="molecule type" value="Genomic_DNA"/>
</dbReference>
<dbReference type="InterPro" id="IPR003660">
    <property type="entry name" value="HAMP_dom"/>
</dbReference>
<dbReference type="InterPro" id="IPR004090">
    <property type="entry name" value="Chemotax_Me-accpt_rcpt"/>
</dbReference>
<gene>
    <name evidence="8" type="ORF">CKO45_12785</name>
</gene>
<dbReference type="PANTHER" id="PTHR32089">
    <property type="entry name" value="METHYL-ACCEPTING CHEMOTAXIS PROTEIN MCPB"/>
    <property type="match status" value="1"/>
</dbReference>
<evidence type="ECO:0000259" key="7">
    <source>
        <dbReference type="PROSITE" id="PS50885"/>
    </source>
</evidence>
<dbReference type="InterPro" id="IPR004089">
    <property type="entry name" value="MCPsignal_dom"/>
</dbReference>
<dbReference type="RefSeq" id="WP_133221158.1">
    <property type="nucleotide sequence ID" value="NZ_NRSG01000083.1"/>
</dbReference>
<dbReference type="SUPFAM" id="SSF58104">
    <property type="entry name" value="Methyl-accepting chemotaxis protein (MCP) signaling domain"/>
    <property type="match status" value="1"/>
</dbReference>
<feature type="compositionally biased region" description="Basic and acidic residues" evidence="4">
    <location>
        <begin position="278"/>
        <end position="293"/>
    </location>
</feature>
<keyword evidence="5" id="KW-0472">Membrane</keyword>
<feature type="domain" description="Methyl-accepting transducer" evidence="6">
    <location>
        <begin position="309"/>
        <end position="545"/>
    </location>
</feature>
<feature type="transmembrane region" description="Helical" evidence="5">
    <location>
        <begin position="13"/>
        <end position="36"/>
    </location>
</feature>
<keyword evidence="1 3" id="KW-0807">Transducer</keyword>
<reference evidence="8 9" key="1">
    <citation type="journal article" date="2020" name="Microorganisms">
        <title>Osmotic Adaptation and Compatible Solute Biosynthesis of Phototrophic Bacteria as Revealed from Genome Analyses.</title>
        <authorList>
            <person name="Imhoff J.F."/>
            <person name="Rahn T."/>
            <person name="Kunzel S."/>
            <person name="Keller A."/>
            <person name="Neulinger S.C."/>
        </authorList>
    </citation>
    <scope>NUCLEOTIDE SEQUENCE [LARGE SCALE GENOMIC DNA]</scope>
    <source>
        <strain evidence="8 9">DSM 15382</strain>
    </source>
</reference>
<dbReference type="Gene3D" id="2.40.10.220">
    <property type="entry name" value="predicted glycosyltransferase like domains"/>
    <property type="match status" value="1"/>
</dbReference>
<evidence type="ECO:0000313" key="9">
    <source>
        <dbReference type="Proteomes" id="UP000697995"/>
    </source>
</evidence>
<evidence type="ECO:0000256" key="3">
    <source>
        <dbReference type="PROSITE-ProRule" id="PRU00284"/>
    </source>
</evidence>
<evidence type="ECO:0000256" key="1">
    <source>
        <dbReference type="ARBA" id="ARBA00023224"/>
    </source>
</evidence>
<evidence type="ECO:0000256" key="4">
    <source>
        <dbReference type="SAM" id="MobiDB-lite"/>
    </source>
</evidence>
<comment type="caution">
    <text evidence="8">The sequence shown here is derived from an EMBL/GenBank/DDBJ whole genome shotgun (WGS) entry which is preliminary data.</text>
</comment>
<name>A0ABS1CXF9_9PROT</name>
<dbReference type="Pfam" id="PF07238">
    <property type="entry name" value="PilZ"/>
    <property type="match status" value="1"/>
</dbReference>
<evidence type="ECO:0000313" key="8">
    <source>
        <dbReference type="EMBL" id="MBK1659110.1"/>
    </source>
</evidence>
<organism evidence="8 9">
    <name type="scientific">Paracraurococcus ruber</name>
    <dbReference type="NCBI Taxonomy" id="77675"/>
    <lineage>
        <taxon>Bacteria</taxon>
        <taxon>Pseudomonadati</taxon>
        <taxon>Pseudomonadota</taxon>
        <taxon>Alphaproteobacteria</taxon>
        <taxon>Acetobacterales</taxon>
        <taxon>Roseomonadaceae</taxon>
        <taxon>Paracraurococcus</taxon>
    </lineage>
</organism>
<sequence length="670" mass="69538">MGRLALWLRDLRIAAKVMIALALMAASGLGASWYAASRMSAVDAHYRTLLASDAAAALMLVRANVALVDSGRLLNLMIATPEPDRMQAVQQEMAAARSLTRERLEIARAAMPALGADINAVEADFQRAIDIAAGIEQATLADDNVTAMRILREQYFPLASASRFRLRDMSVATEEAMLRRGEALTAETAATRLQAMLAAGLGAALSTAIALALMQFGVSRPVGRLCERMLALSRGDKSSAIPGMGRRDEVGTIAGAVELFRQAALEKDRIEAGAATERSARDRRQAAMDRHTQDFGASVSGVMTTLGDAAESMRQASAEMAQVAGRTGERCAGTADGAAQSARDLGTVASAVEQLSASVAEISRQVAQAAASVQDAVGRARATDATVRSLSEAAGQIGEVVRLISDIAGQTNLLALNATIEAARAGEAGKGFAVVASEVKALAGQTAKATEQIASQVAAIQAATTQAVGAVQEVSLAIGQVDEVASAIAAAVEEQGAATREIAASVQTVAHQNEATTRSMQEVSGEAESAGEASREVLTAADKVSRVAGELREEVDQFLAAMRSDDGERRRFERIPAGEARAVLRPRGGGSDTAAEMLDISRGGLALRCGLVLAAGTEMEMDLPGAGGPVAARVARAANGILALAFRQDPATLQRVDRVMDGLTARARAA</sequence>
<dbReference type="Gene3D" id="1.10.287.950">
    <property type="entry name" value="Methyl-accepting chemotaxis protein"/>
    <property type="match status" value="1"/>
</dbReference>
<evidence type="ECO:0008006" key="10">
    <source>
        <dbReference type="Google" id="ProtNLM"/>
    </source>
</evidence>